<keyword evidence="4" id="KW-1134">Transmembrane beta strand</keyword>
<sequence>MKNVKQTILAITIGSLFVSGTATANELFDFTGYARAGISTTSDGGEQGCFGSGADGHYAGRLGDECETYMELGFGKGFELDGDKSVYVNSRLSYETAQGAQFNDYQSGTEPGSPSSASDIALREINVVANGYLDFAPEASIWAGKRFYKRRDVGLLDLFYLNNSGYGAGLENVSTGLGDFSAAWMVADQDAFAGKANASGFRVVQVNKLDLRLDNIELSDNAKLGLAMIYGSGDLNNSQDVAKEPSDSGFFLSAYADYSVFEGTHTAVIQYSNDAMADSAWSNASGSKVETYATWEGNLDHSLRFIAYGNQPISETLKFDYSLLYAQAETLSSVNVSEDKPYRLSMVISPYYQWDDVHATRLELGYSQQKESYNVEDQDLYKIMLVQEFSPQLTDTLTPMLRAYAGSFFGNVAENERGANNDGEDGNIRFGVQMTASW</sequence>
<dbReference type="Proteomes" id="UP000838160">
    <property type="component" value="Unassembled WGS sequence"/>
</dbReference>
<gene>
    <name evidence="11" type="primary">lamB_4</name>
    <name evidence="11" type="ORF">VHP8226_04016</name>
</gene>
<evidence type="ECO:0000256" key="9">
    <source>
        <dbReference type="ARBA" id="ARBA00023237"/>
    </source>
</evidence>
<evidence type="ECO:0000256" key="5">
    <source>
        <dbReference type="ARBA" id="ARBA00022692"/>
    </source>
</evidence>
<evidence type="ECO:0000256" key="3">
    <source>
        <dbReference type="ARBA" id="ARBA00022448"/>
    </source>
</evidence>
<dbReference type="RefSeq" id="WP_237486919.1">
    <property type="nucleotide sequence ID" value="NZ_CAKLCM010000003.1"/>
</dbReference>
<organism evidence="11 12">
    <name type="scientific">Vibrio hippocampi</name>
    <dbReference type="NCBI Taxonomy" id="654686"/>
    <lineage>
        <taxon>Bacteria</taxon>
        <taxon>Pseudomonadati</taxon>
        <taxon>Pseudomonadota</taxon>
        <taxon>Gammaproteobacteria</taxon>
        <taxon>Vibrionales</taxon>
        <taxon>Vibrionaceae</taxon>
        <taxon>Vibrio</taxon>
    </lineage>
</organism>
<evidence type="ECO:0000256" key="4">
    <source>
        <dbReference type="ARBA" id="ARBA00022452"/>
    </source>
</evidence>
<keyword evidence="7" id="KW-0626">Porin</keyword>
<feature type="chain" id="PRO_5047238659" evidence="10">
    <location>
        <begin position="25"/>
        <end position="438"/>
    </location>
</feature>
<evidence type="ECO:0000256" key="2">
    <source>
        <dbReference type="ARBA" id="ARBA00007055"/>
    </source>
</evidence>
<evidence type="ECO:0000313" key="11">
    <source>
        <dbReference type="EMBL" id="CAH0530373.1"/>
    </source>
</evidence>
<dbReference type="InterPro" id="IPR050286">
    <property type="entry name" value="G_neg_Bact_CarbUptk_Porin"/>
</dbReference>
<protein>
    <submittedName>
        <fullName evidence="11">Maltoporin</fullName>
    </submittedName>
</protein>
<keyword evidence="6" id="KW-0406">Ion transport</keyword>
<comment type="subcellular location">
    <subcellularLocation>
        <location evidence="1">Cell outer membrane</location>
        <topology evidence="1">Multi-pass membrane protein</topology>
    </subcellularLocation>
</comment>
<evidence type="ECO:0000256" key="7">
    <source>
        <dbReference type="ARBA" id="ARBA00023114"/>
    </source>
</evidence>
<keyword evidence="5" id="KW-0812">Transmembrane</keyword>
<evidence type="ECO:0000313" key="12">
    <source>
        <dbReference type="Proteomes" id="UP000838160"/>
    </source>
</evidence>
<evidence type="ECO:0000256" key="10">
    <source>
        <dbReference type="SAM" id="SignalP"/>
    </source>
</evidence>
<keyword evidence="3" id="KW-0813">Transport</keyword>
<name>A0ABN8DPE6_9VIBR</name>
<dbReference type="Gene3D" id="2.40.170.10">
    <property type="entry name" value="Porin, LamB type"/>
    <property type="match status" value="1"/>
</dbReference>
<feature type="signal peptide" evidence="10">
    <location>
        <begin position="1"/>
        <end position="24"/>
    </location>
</feature>
<keyword evidence="9" id="KW-0998">Cell outer membrane</keyword>
<keyword evidence="12" id="KW-1185">Reference proteome</keyword>
<dbReference type="InterPro" id="IPR003192">
    <property type="entry name" value="Porin_LamB"/>
</dbReference>
<keyword evidence="8" id="KW-0472">Membrane</keyword>
<comment type="caution">
    <text evidence="11">The sequence shown here is derived from an EMBL/GenBank/DDBJ whole genome shotgun (WGS) entry which is preliminary data.</text>
</comment>
<dbReference type="PANTHER" id="PTHR38762:SF1">
    <property type="entry name" value="CRYPTIC OUTER MEMBRANE PORIN BGLH-RELATED"/>
    <property type="match status" value="1"/>
</dbReference>
<evidence type="ECO:0000256" key="1">
    <source>
        <dbReference type="ARBA" id="ARBA00004571"/>
    </source>
</evidence>
<dbReference type="PANTHER" id="PTHR38762">
    <property type="entry name" value="CRYPTIC OUTER MEMBRANE PORIN BGLH-RELATED"/>
    <property type="match status" value="1"/>
</dbReference>
<dbReference type="Pfam" id="PF02264">
    <property type="entry name" value="LamB"/>
    <property type="match status" value="1"/>
</dbReference>
<accession>A0ABN8DPE6</accession>
<dbReference type="InterPro" id="IPR036998">
    <property type="entry name" value="Porin_LamB_sf"/>
</dbReference>
<evidence type="ECO:0000256" key="6">
    <source>
        <dbReference type="ARBA" id="ARBA00023065"/>
    </source>
</evidence>
<comment type="similarity">
    <text evidence="2">Belongs to the porin LamB (TC 1.B.3) family.</text>
</comment>
<reference evidence="11" key="1">
    <citation type="submission" date="2021-12" db="EMBL/GenBank/DDBJ databases">
        <authorList>
            <person name="Rodrigo-Torres L."/>
            <person name="Arahal R. D."/>
            <person name="Lucena T."/>
        </authorList>
    </citation>
    <scope>NUCLEOTIDE SEQUENCE</scope>
    <source>
        <strain evidence="11">CECT 8226</strain>
    </source>
</reference>
<proteinExistence type="inferred from homology"/>
<dbReference type="EMBL" id="CAKLCM010000003">
    <property type="protein sequence ID" value="CAH0530373.1"/>
    <property type="molecule type" value="Genomic_DNA"/>
</dbReference>
<dbReference type="SUPFAM" id="SSF56935">
    <property type="entry name" value="Porins"/>
    <property type="match status" value="1"/>
</dbReference>
<keyword evidence="10" id="KW-0732">Signal</keyword>
<evidence type="ECO:0000256" key="8">
    <source>
        <dbReference type="ARBA" id="ARBA00023136"/>
    </source>
</evidence>